<reference evidence="6 8" key="2">
    <citation type="submission" date="2018-10" db="EMBL/GenBank/DDBJ databases">
        <title>Genomic Encyclopedia of Type Strains, Phase IV (KMG-IV): sequencing the most valuable type-strain genomes for metagenomic binning, comparative biology and taxonomic classification.</title>
        <authorList>
            <person name="Goeker M."/>
        </authorList>
    </citation>
    <scope>NUCLEOTIDE SEQUENCE [LARGE SCALE GENOMIC DNA]</scope>
    <source>
        <strain evidence="6 8">DSM 19791</strain>
    </source>
</reference>
<dbReference type="GO" id="GO:0006355">
    <property type="term" value="P:regulation of DNA-templated transcription"/>
    <property type="evidence" value="ECO:0007669"/>
    <property type="project" value="InterPro"/>
</dbReference>
<keyword evidence="3" id="KW-0804">Transcription</keyword>
<evidence type="ECO:0000256" key="3">
    <source>
        <dbReference type="ARBA" id="ARBA00023163"/>
    </source>
</evidence>
<dbReference type="PROSITE" id="PS00622">
    <property type="entry name" value="HTH_LUXR_1"/>
    <property type="match status" value="1"/>
</dbReference>
<dbReference type="GO" id="GO:0003677">
    <property type="term" value="F:DNA binding"/>
    <property type="evidence" value="ECO:0007669"/>
    <property type="project" value="UniProtKB-KW"/>
</dbReference>
<dbReference type="PANTHER" id="PTHR44688">
    <property type="entry name" value="DNA-BINDING TRANSCRIPTIONAL ACTIVATOR DEVR_DOSR"/>
    <property type="match status" value="1"/>
</dbReference>
<accession>A0AAD1FZ23</accession>
<evidence type="ECO:0000313" key="6">
    <source>
        <dbReference type="EMBL" id="RKS88746.1"/>
    </source>
</evidence>
<dbReference type="Proteomes" id="UP000276029">
    <property type="component" value="Unassembled WGS sequence"/>
</dbReference>
<dbReference type="Proteomes" id="UP000275727">
    <property type="component" value="Chromosome"/>
</dbReference>
<evidence type="ECO:0000313" key="7">
    <source>
        <dbReference type="Proteomes" id="UP000275727"/>
    </source>
</evidence>
<dbReference type="RefSeq" id="WP_197723668.1">
    <property type="nucleotide sequence ID" value="NZ_AP018711.1"/>
</dbReference>
<dbReference type="SUPFAM" id="SSF46894">
    <property type="entry name" value="C-terminal effector domain of the bipartite response regulators"/>
    <property type="match status" value="1"/>
</dbReference>
<dbReference type="EMBL" id="RBWX01000008">
    <property type="protein sequence ID" value="RKS88746.1"/>
    <property type="molecule type" value="Genomic_DNA"/>
</dbReference>
<evidence type="ECO:0000256" key="2">
    <source>
        <dbReference type="ARBA" id="ARBA00023125"/>
    </source>
</evidence>
<dbReference type="Gene3D" id="1.10.10.10">
    <property type="entry name" value="Winged helix-like DNA-binding domain superfamily/Winged helix DNA-binding domain"/>
    <property type="match status" value="1"/>
</dbReference>
<sequence length="361" mass="40450">MASLARETDALLSIQEGILSCKDFSTLERDVLAPAAAFLDALTSCFMQFWVSPAGEIRFGRTAAHNVPERAHEGYLAHHFREDPAMKAASRSLRSTPHVFCTSEISDYAQLTNSTFYNDFFRPNCIHHVMVMAQKPQSGEGDTLIFGFHRPRGDRPFTDIEKRRLQKLASALGCSARLLCLQDGFVIRERAIAEYDSAFPGHGLVFLDEHMTVTYGNRTGLAHMAMQDVGGRIRLDALSRACLRTLRIGNYADAVSVDISKADGIVASVRTRRSPDGRPFFIVHTNRRNDEAMFAIRCREYQLSPREVDITRALAAGLSNTEIAERLFISPRTVENHLRSIYAKAGVNRRTQLLSQLNELE</sequence>
<keyword evidence="1" id="KW-0805">Transcription regulation</keyword>
<dbReference type="EMBL" id="AP018711">
    <property type="protein sequence ID" value="BBE32502.1"/>
    <property type="molecule type" value="Genomic_DNA"/>
</dbReference>
<dbReference type="PANTHER" id="PTHR44688:SF16">
    <property type="entry name" value="DNA-BINDING TRANSCRIPTIONAL ACTIVATOR DEVR_DOSR"/>
    <property type="match status" value="1"/>
</dbReference>
<organism evidence="5 7">
    <name type="scientific">Sphingosinicella microcystinivorans</name>
    <dbReference type="NCBI Taxonomy" id="335406"/>
    <lineage>
        <taxon>Bacteria</taxon>
        <taxon>Pseudomonadati</taxon>
        <taxon>Pseudomonadota</taxon>
        <taxon>Alphaproteobacteria</taxon>
        <taxon>Sphingomonadales</taxon>
        <taxon>Sphingosinicellaceae</taxon>
        <taxon>Sphingosinicella</taxon>
    </lineage>
</organism>
<evidence type="ECO:0000259" key="4">
    <source>
        <dbReference type="PROSITE" id="PS50043"/>
    </source>
</evidence>
<dbReference type="SMART" id="SM00421">
    <property type="entry name" value="HTH_LUXR"/>
    <property type="match status" value="1"/>
</dbReference>
<dbReference type="InterPro" id="IPR000792">
    <property type="entry name" value="Tscrpt_reg_LuxR_C"/>
</dbReference>
<keyword evidence="8" id="KW-1185">Reference proteome</keyword>
<proteinExistence type="predicted"/>
<name>A0AAD1FZ23_SPHMI</name>
<dbReference type="PROSITE" id="PS50043">
    <property type="entry name" value="HTH_LUXR_2"/>
    <property type="match status" value="1"/>
</dbReference>
<dbReference type="AlphaFoldDB" id="A0AAD1FZ23"/>
<protein>
    <submittedName>
        <fullName evidence="6">Regulatory LuxR family protein</fullName>
    </submittedName>
</protein>
<evidence type="ECO:0000313" key="8">
    <source>
        <dbReference type="Proteomes" id="UP000276029"/>
    </source>
</evidence>
<evidence type="ECO:0000313" key="5">
    <source>
        <dbReference type="EMBL" id="BBE32502.1"/>
    </source>
</evidence>
<reference evidence="5 7" key="1">
    <citation type="submission" date="2018-06" db="EMBL/GenBank/DDBJ databases">
        <title>Complete Genome Sequence of the Microcystin-Degrading Bacterium Sphingosinicella microcystinivorans Strain B-9.</title>
        <authorList>
            <person name="Jin H."/>
            <person name="Nishizawa T."/>
            <person name="Guo Y."/>
            <person name="Nishizawa A."/>
            <person name="Park H."/>
            <person name="Kato H."/>
            <person name="Tsuji K."/>
            <person name="Harada K."/>
        </authorList>
    </citation>
    <scope>NUCLEOTIDE SEQUENCE [LARGE SCALE GENOMIC DNA]</scope>
    <source>
        <strain evidence="5 7">B9</strain>
    </source>
</reference>
<gene>
    <name evidence="6" type="ORF">DFR51_1956</name>
    <name evidence="5" type="ORF">SmB9_01600</name>
</gene>
<dbReference type="KEGG" id="smic:SmB9_01600"/>
<dbReference type="CDD" id="cd06170">
    <property type="entry name" value="LuxR_C_like"/>
    <property type="match status" value="1"/>
</dbReference>
<dbReference type="PRINTS" id="PR00038">
    <property type="entry name" value="HTHLUXR"/>
</dbReference>
<dbReference type="Pfam" id="PF00196">
    <property type="entry name" value="GerE"/>
    <property type="match status" value="1"/>
</dbReference>
<feature type="domain" description="HTH luxR-type" evidence="4">
    <location>
        <begin position="296"/>
        <end position="361"/>
    </location>
</feature>
<dbReference type="InterPro" id="IPR036388">
    <property type="entry name" value="WH-like_DNA-bd_sf"/>
</dbReference>
<evidence type="ECO:0000256" key="1">
    <source>
        <dbReference type="ARBA" id="ARBA00023015"/>
    </source>
</evidence>
<dbReference type="InterPro" id="IPR016032">
    <property type="entry name" value="Sig_transdc_resp-reg_C-effctor"/>
</dbReference>
<keyword evidence="2" id="KW-0238">DNA-binding</keyword>